<reference evidence="9" key="1">
    <citation type="submission" date="2021-08" db="EMBL/GenBank/DDBJ databases">
        <title>WGS assembly of Ceratopteris richardii.</title>
        <authorList>
            <person name="Marchant D.B."/>
            <person name="Chen G."/>
            <person name="Jenkins J."/>
            <person name="Shu S."/>
            <person name="Leebens-Mack J."/>
            <person name="Grimwood J."/>
            <person name="Schmutz J."/>
            <person name="Soltis P."/>
            <person name="Soltis D."/>
            <person name="Chen Z.-H."/>
        </authorList>
    </citation>
    <scope>NUCLEOTIDE SEQUENCE</scope>
    <source>
        <strain evidence="9">Whitten #5841</strain>
        <tissue evidence="9">Leaf</tissue>
    </source>
</reference>
<evidence type="ECO:0000259" key="8">
    <source>
        <dbReference type="Pfam" id="PF13396"/>
    </source>
</evidence>
<keyword evidence="3 7" id="KW-0812">Transmembrane</keyword>
<accession>A0A8T2T0S6</accession>
<evidence type="ECO:0000256" key="4">
    <source>
        <dbReference type="ARBA" id="ARBA00022989"/>
    </source>
</evidence>
<dbReference type="EMBL" id="CM035421">
    <property type="protein sequence ID" value="KAH7387205.1"/>
    <property type="molecule type" value="Genomic_DNA"/>
</dbReference>
<keyword evidence="4 7" id="KW-1133">Transmembrane helix</keyword>
<dbReference type="AlphaFoldDB" id="A0A8T2T0S6"/>
<evidence type="ECO:0000256" key="6">
    <source>
        <dbReference type="SAM" id="MobiDB-lite"/>
    </source>
</evidence>
<evidence type="ECO:0000256" key="7">
    <source>
        <dbReference type="SAM" id="Phobius"/>
    </source>
</evidence>
<dbReference type="PANTHER" id="PTHR36009:SF3">
    <property type="entry name" value="TRANSMEMBRANE PROTEIN"/>
    <property type="match status" value="1"/>
</dbReference>
<name>A0A8T2T0S6_CERRI</name>
<dbReference type="Pfam" id="PF13396">
    <property type="entry name" value="PLDc_N"/>
    <property type="match status" value="1"/>
</dbReference>
<evidence type="ECO:0000256" key="3">
    <source>
        <dbReference type="ARBA" id="ARBA00022692"/>
    </source>
</evidence>
<feature type="domain" description="Cardiolipin synthase N-terminal" evidence="8">
    <location>
        <begin position="279"/>
        <end position="321"/>
    </location>
</feature>
<evidence type="ECO:0000256" key="2">
    <source>
        <dbReference type="ARBA" id="ARBA00022475"/>
    </source>
</evidence>
<keyword evidence="2" id="KW-1003">Cell membrane</keyword>
<dbReference type="OMA" id="FNLMGIW"/>
<evidence type="ECO:0000256" key="1">
    <source>
        <dbReference type="ARBA" id="ARBA00004651"/>
    </source>
</evidence>
<evidence type="ECO:0000313" key="9">
    <source>
        <dbReference type="EMBL" id="KAH7387205.1"/>
    </source>
</evidence>
<dbReference type="GO" id="GO:0005886">
    <property type="term" value="C:plasma membrane"/>
    <property type="evidence" value="ECO:0007669"/>
    <property type="project" value="UniProtKB-SubCell"/>
</dbReference>
<comment type="caution">
    <text evidence="9">The sequence shown here is derived from an EMBL/GenBank/DDBJ whole genome shotgun (WGS) entry which is preliminary data.</text>
</comment>
<feature type="transmembrane region" description="Helical" evidence="7">
    <location>
        <begin position="232"/>
        <end position="256"/>
    </location>
</feature>
<feature type="transmembrane region" description="Helical" evidence="7">
    <location>
        <begin position="268"/>
        <end position="289"/>
    </location>
</feature>
<dbReference type="PANTHER" id="PTHR36009">
    <property type="match status" value="1"/>
</dbReference>
<feature type="region of interest" description="Disordered" evidence="6">
    <location>
        <begin position="66"/>
        <end position="98"/>
    </location>
</feature>
<keyword evidence="10" id="KW-1185">Reference proteome</keyword>
<gene>
    <name evidence="9" type="ORF">KP509_16G010500</name>
</gene>
<organism evidence="9 10">
    <name type="scientific">Ceratopteris richardii</name>
    <name type="common">Triangle waterfern</name>
    <dbReference type="NCBI Taxonomy" id="49495"/>
    <lineage>
        <taxon>Eukaryota</taxon>
        <taxon>Viridiplantae</taxon>
        <taxon>Streptophyta</taxon>
        <taxon>Embryophyta</taxon>
        <taxon>Tracheophyta</taxon>
        <taxon>Polypodiopsida</taxon>
        <taxon>Polypodiidae</taxon>
        <taxon>Polypodiales</taxon>
        <taxon>Pteridineae</taxon>
        <taxon>Pteridaceae</taxon>
        <taxon>Parkerioideae</taxon>
        <taxon>Ceratopteris</taxon>
    </lineage>
</organism>
<sequence length="329" mass="36350">MATLSRACLLRQSVNCRRELVPGLLERRNISRRAVTHFGGHHSNPCTLRSTFLIHRSLLICKSVSTREAPEETEDESALGGGQGPPDDNDGEGDGEGSGGAMGRLTSAFIFAFWAAFIGYCALLSPNQTPTLDVYFLEKFLNLKSNDGFQMNQVMTCLWYIMGLWPVIYSMLLIPTGRSSRNKIPVWPFASLSVFAGAFALLPYFALWEPSALKVSGQEMEGLPLRILDSKIFALVVGIAGVGLFGAAASAGVESWSEFLRFFNSSRFIHIMSLDCIALSFFAPFWIMNDMESRRWSNKDGWGQALAFIPFLGPIVYLILRPPLSPEEG</sequence>
<evidence type="ECO:0000313" key="10">
    <source>
        <dbReference type="Proteomes" id="UP000825935"/>
    </source>
</evidence>
<dbReference type="Proteomes" id="UP000825935">
    <property type="component" value="Chromosome 16"/>
</dbReference>
<keyword evidence="5 7" id="KW-0472">Membrane</keyword>
<feature type="transmembrane region" description="Helical" evidence="7">
    <location>
        <begin position="153"/>
        <end position="174"/>
    </location>
</feature>
<comment type="subcellular location">
    <subcellularLocation>
        <location evidence="1">Cell membrane</location>
        <topology evidence="1">Multi-pass membrane protein</topology>
    </subcellularLocation>
</comment>
<feature type="transmembrane region" description="Helical" evidence="7">
    <location>
        <begin position="301"/>
        <end position="320"/>
    </location>
</feature>
<feature type="transmembrane region" description="Helical" evidence="7">
    <location>
        <begin position="186"/>
        <end position="206"/>
    </location>
</feature>
<feature type="transmembrane region" description="Helical" evidence="7">
    <location>
        <begin position="105"/>
        <end position="125"/>
    </location>
</feature>
<proteinExistence type="predicted"/>
<evidence type="ECO:0000256" key="5">
    <source>
        <dbReference type="ARBA" id="ARBA00023136"/>
    </source>
</evidence>
<dbReference type="OrthoDB" id="47210at2759"/>
<protein>
    <recommendedName>
        <fullName evidence="8">Cardiolipin synthase N-terminal domain-containing protein</fullName>
    </recommendedName>
</protein>
<dbReference type="InterPro" id="IPR027379">
    <property type="entry name" value="CLS_N"/>
</dbReference>